<sequence length="278" mass="31648">MIRKQKTTTMIYTVNTILGLLYVAPLLWMVASSFKPENRIFADMTHGLRAFIPLDFTLENYREVFVRSNLIRYIGNSLFYVSVLVFLSMLINSMCGYALAKFRFKGKNIIFTIVIALFVLPLESIILALYWVVNRIGWNDSYRALIIPFAAKCFDIYLFRQFFLDVPDDFIEAAAIDGADPIKTFFALIVPISGPVFATVLILDYVAYWSDFMWPLLVTLSPGKRTVQLGLQAFFTEPPIYYGPIMAALVVSVIPMVVMFVFFQKYYVQGIAATGIKG</sequence>
<reference evidence="11 12" key="1">
    <citation type="submission" date="2013-08" db="EMBL/GenBank/DDBJ databases">
        <authorList>
            <person name="Durkin A.S."/>
            <person name="Haft D.R."/>
            <person name="McCorrison J."/>
            <person name="Torralba M."/>
            <person name="Gillis M."/>
            <person name="Haft D.H."/>
            <person name="Methe B."/>
            <person name="Sutton G."/>
            <person name="Nelson K.E."/>
        </authorList>
    </citation>
    <scope>NUCLEOTIDE SEQUENCE [LARGE SCALE GENOMIC DNA]</scope>
    <source>
        <strain evidence="10 12">ATCC 35536</strain>
        <strain evidence="9 11">VPI DR56BR1116</strain>
    </source>
</reference>
<name>U1GTU5_TRESO</name>
<evidence type="ECO:0000256" key="6">
    <source>
        <dbReference type="ARBA" id="ARBA00023136"/>
    </source>
</evidence>
<dbReference type="RefSeq" id="WP_021329667.1">
    <property type="nucleotide sequence ID" value="NZ_AUZJ01000013.1"/>
</dbReference>
<dbReference type="GO" id="GO:0055085">
    <property type="term" value="P:transmembrane transport"/>
    <property type="evidence" value="ECO:0007669"/>
    <property type="project" value="InterPro"/>
</dbReference>
<evidence type="ECO:0000256" key="3">
    <source>
        <dbReference type="ARBA" id="ARBA00022475"/>
    </source>
</evidence>
<dbReference type="CDD" id="cd06261">
    <property type="entry name" value="TM_PBP2"/>
    <property type="match status" value="1"/>
</dbReference>
<evidence type="ECO:0000256" key="4">
    <source>
        <dbReference type="ARBA" id="ARBA00022692"/>
    </source>
</evidence>
<comment type="subcellular location">
    <subcellularLocation>
        <location evidence="1 7">Cell membrane</location>
        <topology evidence="1 7">Multi-pass membrane protein</topology>
    </subcellularLocation>
</comment>
<dbReference type="EMBL" id="AUZJ01000013">
    <property type="protein sequence ID" value="ERF61365.1"/>
    <property type="molecule type" value="Genomic_DNA"/>
</dbReference>
<proteinExistence type="inferred from homology"/>
<evidence type="ECO:0000313" key="11">
    <source>
        <dbReference type="Proteomes" id="UP000016412"/>
    </source>
</evidence>
<keyword evidence="2 7" id="KW-0813">Transport</keyword>
<keyword evidence="5 7" id="KW-1133">Transmembrane helix</keyword>
<keyword evidence="4 7" id="KW-0812">Transmembrane</keyword>
<gene>
    <name evidence="10" type="ORF">HMPREF0860_0816</name>
    <name evidence="9" type="ORF">HMPREF1325_2139</name>
</gene>
<evidence type="ECO:0000313" key="12">
    <source>
        <dbReference type="Proteomes" id="UP000016646"/>
    </source>
</evidence>
<dbReference type="PATRIC" id="fig|1125725.3.peg.581"/>
<dbReference type="SUPFAM" id="SSF161098">
    <property type="entry name" value="MetI-like"/>
    <property type="match status" value="1"/>
</dbReference>
<dbReference type="Proteomes" id="UP000016412">
    <property type="component" value="Unassembled WGS sequence"/>
</dbReference>
<dbReference type="OrthoDB" id="9773467at2"/>
<dbReference type="PANTHER" id="PTHR43744">
    <property type="entry name" value="ABC TRANSPORTER PERMEASE PROTEIN MG189-RELATED-RELATED"/>
    <property type="match status" value="1"/>
</dbReference>
<accession>U1GTU5</accession>
<dbReference type="InterPro" id="IPR035906">
    <property type="entry name" value="MetI-like_sf"/>
</dbReference>
<feature type="transmembrane region" description="Helical" evidence="7">
    <location>
        <begin position="78"/>
        <end position="100"/>
    </location>
</feature>
<feature type="transmembrane region" description="Helical" evidence="7">
    <location>
        <begin position="12"/>
        <end position="31"/>
    </location>
</feature>
<dbReference type="InterPro" id="IPR000515">
    <property type="entry name" value="MetI-like"/>
</dbReference>
<dbReference type="EMBL" id="AVQI01000020">
    <property type="protein sequence ID" value="ERK04585.1"/>
    <property type="molecule type" value="Genomic_DNA"/>
</dbReference>
<evidence type="ECO:0000256" key="1">
    <source>
        <dbReference type="ARBA" id="ARBA00004651"/>
    </source>
</evidence>
<keyword evidence="12" id="KW-1185">Reference proteome</keyword>
<comment type="caution">
    <text evidence="9">The sequence shown here is derived from an EMBL/GenBank/DDBJ whole genome shotgun (WGS) entry which is preliminary data.</text>
</comment>
<dbReference type="AlphaFoldDB" id="U1GTU5"/>
<dbReference type="GO" id="GO:0005886">
    <property type="term" value="C:plasma membrane"/>
    <property type="evidence" value="ECO:0007669"/>
    <property type="project" value="UniProtKB-SubCell"/>
</dbReference>
<keyword evidence="3" id="KW-1003">Cell membrane</keyword>
<feature type="transmembrane region" description="Helical" evidence="7">
    <location>
        <begin position="109"/>
        <end position="133"/>
    </location>
</feature>
<comment type="similarity">
    <text evidence="7">Belongs to the binding-protein-dependent transport system permease family.</text>
</comment>
<organism evidence="9 11">
    <name type="scientific">Treponema socranskii subsp. socranskii VPI DR56BR1116 = ATCC 35536</name>
    <dbReference type="NCBI Taxonomy" id="1125725"/>
    <lineage>
        <taxon>Bacteria</taxon>
        <taxon>Pseudomonadati</taxon>
        <taxon>Spirochaetota</taxon>
        <taxon>Spirochaetia</taxon>
        <taxon>Spirochaetales</taxon>
        <taxon>Treponemataceae</taxon>
        <taxon>Treponema</taxon>
    </lineage>
</organism>
<dbReference type="PROSITE" id="PS50928">
    <property type="entry name" value="ABC_TM1"/>
    <property type="match status" value="1"/>
</dbReference>
<evidence type="ECO:0000256" key="5">
    <source>
        <dbReference type="ARBA" id="ARBA00022989"/>
    </source>
</evidence>
<protein>
    <submittedName>
        <fullName evidence="9">ABC transporter, permease protein</fullName>
    </submittedName>
</protein>
<evidence type="ECO:0000313" key="10">
    <source>
        <dbReference type="EMBL" id="ERK04585.1"/>
    </source>
</evidence>
<evidence type="ECO:0000259" key="8">
    <source>
        <dbReference type="PROSITE" id="PS50928"/>
    </source>
</evidence>
<dbReference type="eggNOG" id="COG0395">
    <property type="taxonomic scope" value="Bacteria"/>
</dbReference>
<dbReference type="Proteomes" id="UP000016646">
    <property type="component" value="Unassembled WGS sequence"/>
</dbReference>
<feature type="transmembrane region" description="Helical" evidence="7">
    <location>
        <begin position="240"/>
        <end position="263"/>
    </location>
</feature>
<keyword evidence="6 7" id="KW-0472">Membrane</keyword>
<dbReference type="Pfam" id="PF00528">
    <property type="entry name" value="BPD_transp_1"/>
    <property type="match status" value="1"/>
</dbReference>
<dbReference type="STRING" id="1125725.HMPREF1325_2139"/>
<evidence type="ECO:0000313" key="9">
    <source>
        <dbReference type="EMBL" id="ERF61365.1"/>
    </source>
</evidence>
<feature type="domain" description="ABC transmembrane type-1" evidence="8">
    <location>
        <begin position="74"/>
        <end position="263"/>
    </location>
</feature>
<evidence type="ECO:0000256" key="2">
    <source>
        <dbReference type="ARBA" id="ARBA00022448"/>
    </source>
</evidence>
<evidence type="ECO:0000256" key="7">
    <source>
        <dbReference type="RuleBase" id="RU363032"/>
    </source>
</evidence>
<dbReference type="Gene3D" id="1.10.3720.10">
    <property type="entry name" value="MetI-like"/>
    <property type="match status" value="1"/>
</dbReference>
<feature type="transmembrane region" description="Helical" evidence="7">
    <location>
        <begin position="185"/>
        <end position="208"/>
    </location>
</feature>
<dbReference type="PANTHER" id="PTHR43744:SF12">
    <property type="entry name" value="ABC TRANSPORTER PERMEASE PROTEIN MG189-RELATED"/>
    <property type="match status" value="1"/>
</dbReference>